<dbReference type="GO" id="GO:0032977">
    <property type="term" value="F:membrane insertase activity"/>
    <property type="evidence" value="ECO:0007669"/>
    <property type="project" value="InterPro"/>
</dbReference>
<dbReference type="Pfam" id="PF02096">
    <property type="entry name" value="60KD_IMP"/>
    <property type="match status" value="1"/>
</dbReference>
<dbReference type="RefSeq" id="WP_075525129.1">
    <property type="nucleotide sequence ID" value="NZ_BNDT01000002.1"/>
</dbReference>
<dbReference type="GO" id="GO:0005886">
    <property type="term" value="C:plasma membrane"/>
    <property type="evidence" value="ECO:0007669"/>
    <property type="project" value="UniProtKB-SubCell"/>
</dbReference>
<evidence type="ECO:0000256" key="2">
    <source>
        <dbReference type="ARBA" id="ARBA00022448"/>
    </source>
</evidence>
<dbReference type="InterPro" id="IPR023060">
    <property type="entry name" value="YidC/YidC1/YidC2_Firmicutes"/>
</dbReference>
<evidence type="ECO:0000256" key="11">
    <source>
        <dbReference type="ARBA" id="ARBA00023288"/>
    </source>
</evidence>
<reference evidence="15 16" key="1">
    <citation type="submission" date="2021-02" db="EMBL/GenBank/DDBJ databases">
        <title>Complete genome sequence of Lactococcus lactis strain K_LL004.</title>
        <authorList>
            <person name="Kim H.B."/>
        </authorList>
    </citation>
    <scope>NUCLEOTIDE SEQUENCE [LARGE SCALE GENOMIC DNA]</scope>
    <source>
        <strain evidence="15 16">K_LL004</strain>
    </source>
</reference>
<feature type="transmembrane region" description="Helical" evidence="12">
    <location>
        <begin position="167"/>
        <end position="185"/>
    </location>
</feature>
<keyword evidence="10 12" id="KW-0143">Chaperone</keyword>
<dbReference type="InterPro" id="IPR028055">
    <property type="entry name" value="YidC/Oxa/ALB_C"/>
</dbReference>
<keyword evidence="9" id="KW-0564">Palmitate</keyword>
<evidence type="ECO:0000256" key="5">
    <source>
        <dbReference type="ARBA" id="ARBA00022729"/>
    </source>
</evidence>
<evidence type="ECO:0000256" key="8">
    <source>
        <dbReference type="ARBA" id="ARBA00023136"/>
    </source>
</evidence>
<dbReference type="GO" id="GO:0051205">
    <property type="term" value="P:protein insertion into membrane"/>
    <property type="evidence" value="ECO:0007669"/>
    <property type="project" value="TreeGrafter"/>
</dbReference>
<dbReference type="InterPro" id="IPR001708">
    <property type="entry name" value="YidC/ALB3/OXA1/COX18"/>
</dbReference>
<evidence type="ECO:0000313" key="15">
    <source>
        <dbReference type="EMBL" id="QSE76989.1"/>
    </source>
</evidence>
<keyword evidence="5 12" id="KW-0732">Signal</keyword>
<dbReference type="PROSITE" id="PS51257">
    <property type="entry name" value="PROKAR_LIPOPROTEIN"/>
    <property type="match status" value="1"/>
</dbReference>
<dbReference type="AlphaFoldDB" id="A0AA45KGT2"/>
<sequence length="271" mass="30446">MKKKLSLIGMAGAALLLLTACGTSEVTSGSSGIWDQIVYGFAQVIRFLSFGGLTGIGIILFTIIIRAALLPLMNVQIKSSQRMQEIQPEIKKIQAKYPSKDMESRRLMNEEIQKLYAENKVNPYMGCLPLVVQMPVLWALYQALSRVDFLKHGSFLWFDIGAKDPTFILPILAAVFTFLSSYLMMKSAPEKNAMTTSMTYIMPIFILIMGINFAAGIALYWVISNAFQVFQTMLLANPWKIIAAREEKLKAEKDKIKAREKAMKKAKARKK</sequence>
<keyword evidence="8 12" id="KW-0472">Membrane</keyword>
<dbReference type="PANTHER" id="PTHR12428:SF65">
    <property type="entry name" value="CYTOCHROME C OXIDASE ASSEMBLY PROTEIN COX18, MITOCHONDRIAL"/>
    <property type="match status" value="1"/>
</dbReference>
<dbReference type="Proteomes" id="UP000663608">
    <property type="component" value="Chromosome"/>
</dbReference>
<evidence type="ECO:0000256" key="7">
    <source>
        <dbReference type="ARBA" id="ARBA00022989"/>
    </source>
</evidence>
<dbReference type="NCBIfam" id="TIGR03592">
    <property type="entry name" value="yidC_oxa1_cterm"/>
    <property type="match status" value="1"/>
</dbReference>
<evidence type="ECO:0000256" key="1">
    <source>
        <dbReference type="ARBA" id="ARBA00004651"/>
    </source>
</evidence>
<dbReference type="HAMAP" id="MF_01811">
    <property type="entry name" value="YidC_type2"/>
    <property type="match status" value="1"/>
</dbReference>
<dbReference type="InterPro" id="IPR047196">
    <property type="entry name" value="YidC_ALB_C"/>
</dbReference>
<gene>
    <name evidence="12" type="primary">yidC</name>
    <name evidence="15" type="ORF">JW886_01625</name>
</gene>
<evidence type="ECO:0000256" key="4">
    <source>
        <dbReference type="ARBA" id="ARBA00022692"/>
    </source>
</evidence>
<comment type="function">
    <text evidence="12">Required for the insertion and/or proper folding and/or complex formation of integral membrane proteins into the membrane. Involved in integration of membrane proteins that insert both dependently and independently of the Sec translocase complex, as well as at least some lipoproteins.</text>
</comment>
<evidence type="ECO:0000313" key="16">
    <source>
        <dbReference type="Proteomes" id="UP000663608"/>
    </source>
</evidence>
<keyword evidence="7 12" id="KW-1133">Transmembrane helix</keyword>
<feature type="transmembrane region" description="Helical" evidence="12">
    <location>
        <begin position="197"/>
        <end position="223"/>
    </location>
</feature>
<keyword evidence="6 12" id="KW-0653">Protein transport</keyword>
<keyword evidence="4 12" id="KW-0812">Transmembrane</keyword>
<evidence type="ECO:0000256" key="6">
    <source>
        <dbReference type="ARBA" id="ARBA00022927"/>
    </source>
</evidence>
<organism evidence="15 16">
    <name type="scientific">Lactococcus taiwanensis</name>
    <dbReference type="NCBI Taxonomy" id="1151742"/>
    <lineage>
        <taxon>Bacteria</taxon>
        <taxon>Bacillati</taxon>
        <taxon>Bacillota</taxon>
        <taxon>Bacilli</taxon>
        <taxon>Lactobacillales</taxon>
        <taxon>Streptococcaceae</taxon>
        <taxon>Lactococcus</taxon>
    </lineage>
</organism>
<keyword evidence="16" id="KW-1185">Reference proteome</keyword>
<keyword evidence="11 12" id="KW-0449">Lipoprotein</keyword>
<evidence type="ECO:0000256" key="12">
    <source>
        <dbReference type="HAMAP-Rule" id="MF_01811"/>
    </source>
</evidence>
<feature type="transmembrane region" description="Helical" evidence="12">
    <location>
        <begin position="47"/>
        <end position="73"/>
    </location>
</feature>
<feature type="domain" description="Membrane insertase YidC/Oxa/ALB C-terminal" evidence="14">
    <location>
        <begin position="55"/>
        <end position="235"/>
    </location>
</feature>
<dbReference type="EMBL" id="CP070872">
    <property type="protein sequence ID" value="QSE76989.1"/>
    <property type="molecule type" value="Genomic_DNA"/>
</dbReference>
<dbReference type="GO" id="GO:0015031">
    <property type="term" value="P:protein transport"/>
    <property type="evidence" value="ECO:0007669"/>
    <property type="project" value="UniProtKB-KW"/>
</dbReference>
<dbReference type="CDD" id="cd20070">
    <property type="entry name" value="5TM_YidC_Alb3"/>
    <property type="match status" value="1"/>
</dbReference>
<evidence type="ECO:0000259" key="14">
    <source>
        <dbReference type="Pfam" id="PF02096"/>
    </source>
</evidence>
<evidence type="ECO:0000256" key="9">
    <source>
        <dbReference type="ARBA" id="ARBA00023139"/>
    </source>
</evidence>
<proteinExistence type="inferred from homology"/>
<dbReference type="PRINTS" id="PR00701">
    <property type="entry name" value="60KDINNERMP"/>
</dbReference>
<keyword evidence="2 12" id="KW-0813">Transport</keyword>
<comment type="caution">
    <text evidence="12">Lacks conserved residue(s) required for the propagation of feature annotation.</text>
</comment>
<name>A0AA45KGT2_9LACT</name>
<dbReference type="KEGG" id="lti:JW886_01625"/>
<accession>A0AA45KGT2</accession>
<evidence type="ECO:0000256" key="13">
    <source>
        <dbReference type="SAM" id="Coils"/>
    </source>
</evidence>
<keyword evidence="3 12" id="KW-1003">Cell membrane</keyword>
<dbReference type="PANTHER" id="PTHR12428">
    <property type="entry name" value="OXA1"/>
    <property type="match status" value="1"/>
</dbReference>
<evidence type="ECO:0000256" key="10">
    <source>
        <dbReference type="ARBA" id="ARBA00023186"/>
    </source>
</evidence>
<keyword evidence="13" id="KW-0175">Coiled coil</keyword>
<evidence type="ECO:0000256" key="3">
    <source>
        <dbReference type="ARBA" id="ARBA00022475"/>
    </source>
</evidence>
<feature type="coiled-coil region" evidence="13">
    <location>
        <begin position="241"/>
        <end position="269"/>
    </location>
</feature>
<comment type="subcellular location">
    <subcellularLocation>
        <location evidence="1 12">Cell membrane</location>
        <topology evidence="1 12">Multi-pass membrane protein</topology>
    </subcellularLocation>
</comment>
<protein>
    <recommendedName>
        <fullName evidence="12">Membrane protein insertase YidC</fullName>
    </recommendedName>
    <alternativeName>
        <fullName evidence="12">Foldase YidC</fullName>
    </alternativeName>
    <alternativeName>
        <fullName evidence="12">Membrane integrase YidC</fullName>
    </alternativeName>
    <alternativeName>
        <fullName evidence="12">Membrane protein YidC</fullName>
    </alternativeName>
</protein>
<comment type="similarity">
    <text evidence="12">Belongs to the OXA1/ALB3/YidC family. Type 2 subfamily.</text>
</comment>